<sequence length="763" mass="85751">MPTYNFKRITVVPTASSLIDTVLSSTQRKTPTEVHSKYHVTRIRQFYMRKVKFNQQLWSEKLSAILEEFPRLDDLHPFWGDLLNVLYDRDHYKLALGQIHLAWQLINKIAKDYIRLLKYGDSLYRCKTLKRAALGRMCTIVKKQNSSLQYLEQVRQHLGRLPSIDPSTRTLILCGYPNVGKSSFLNKVSRADVEVQPYAFTTKQLFVGHVDHAYLRWQVIDTPGILDRPLDERNTVEMQAVTALAHLRAAVVYMMDASETCGYTIAQQCALFHQIKPLFLNKPLVVGINKLDLLKVAGPEPMLAVSAENLRLLVDVARSADAAANGVVAPPQPVGATMDARALVAELRACASVSFLSTVTEVGVHEVKRAACERLLAQRVEAKARSKRFDGVAHRLHVAQPDGVGGELSANHQPTNPTRPPCIPKSVLALHADEDAMLVEMAGARRREAEAAGTAEPAVPALDGGDGERARKDLLAAIAARRPKRETEKDLQELHGGAGVYSADMRKNYMLEDEEWKYDIVPEIMDGKNVFDYVDPEIEERLLELEAEEEELEAEHQAAMAEAEQTAAPDMLTEEEAEELKALRKKKHDVVEEHRDRKARASNNSIVPRSADTERRSTTRRMRDSLEAMGYDAEGAVRRARDDRRGREESRMGRSVERKRKRDASSAAAMEMEEEKEKKRVHSSKSRSMSRGRAASMTPDPKSKRALGLKDDAARMKSTKLGDKSVRKRSKDAKRGEGDRHVPDLKPKHLYSGKTGRGARDWR</sequence>
<evidence type="ECO:0000259" key="7">
    <source>
        <dbReference type="PROSITE" id="PS51710"/>
    </source>
</evidence>
<keyword evidence="2" id="KW-0690">Ribosome biogenesis</keyword>
<evidence type="ECO:0000256" key="4">
    <source>
        <dbReference type="ARBA" id="ARBA00023134"/>
    </source>
</evidence>
<dbReference type="InterPro" id="IPR006073">
    <property type="entry name" value="GTP-bd"/>
</dbReference>
<dbReference type="PROSITE" id="PS51710">
    <property type="entry name" value="G_OBG"/>
    <property type="match status" value="1"/>
</dbReference>
<evidence type="ECO:0000256" key="5">
    <source>
        <dbReference type="ARBA" id="ARBA00023242"/>
    </source>
</evidence>
<comment type="caution">
    <text evidence="8">The sequence shown here is derived from an EMBL/GenBank/DDBJ whole genome shotgun (WGS) entry which is preliminary data.</text>
</comment>
<dbReference type="Pfam" id="PF06858">
    <property type="entry name" value="NOG1"/>
    <property type="match status" value="1"/>
</dbReference>
<proteinExistence type="predicted"/>
<evidence type="ECO:0000256" key="1">
    <source>
        <dbReference type="ARBA" id="ARBA00004604"/>
    </source>
</evidence>
<dbReference type="GO" id="GO:0005525">
    <property type="term" value="F:GTP binding"/>
    <property type="evidence" value="ECO:0007669"/>
    <property type="project" value="UniProtKB-KW"/>
</dbReference>
<keyword evidence="3" id="KW-0547">Nucleotide-binding</keyword>
<dbReference type="OrthoDB" id="415015at2759"/>
<reference evidence="8" key="1">
    <citation type="submission" date="2020-10" db="EMBL/GenBank/DDBJ databases">
        <title>Unveiling of a novel bifunctional photoreceptor, Dualchrome1, isolated from a cosmopolitan green alga.</title>
        <authorList>
            <person name="Suzuki S."/>
            <person name="Kawachi M."/>
        </authorList>
    </citation>
    <scope>NUCLEOTIDE SEQUENCE</scope>
    <source>
        <strain evidence="8">NIES 2893</strain>
    </source>
</reference>
<keyword evidence="5" id="KW-0539">Nucleus</keyword>
<feature type="compositionally biased region" description="Basic and acidic residues" evidence="6">
    <location>
        <begin position="708"/>
        <end position="725"/>
    </location>
</feature>
<evidence type="ECO:0000313" key="9">
    <source>
        <dbReference type="Proteomes" id="UP000660262"/>
    </source>
</evidence>
<dbReference type="GO" id="GO:0042254">
    <property type="term" value="P:ribosome biogenesis"/>
    <property type="evidence" value="ECO:0007669"/>
    <property type="project" value="UniProtKB-KW"/>
</dbReference>
<dbReference type="Gene3D" id="3.40.50.300">
    <property type="entry name" value="P-loop containing nucleotide triphosphate hydrolases"/>
    <property type="match status" value="1"/>
</dbReference>
<feature type="compositionally biased region" description="Basic and acidic residues" evidence="6">
    <location>
        <begin position="635"/>
        <end position="656"/>
    </location>
</feature>
<dbReference type="InterPro" id="IPR027417">
    <property type="entry name" value="P-loop_NTPase"/>
</dbReference>
<feature type="compositionally biased region" description="Basic and acidic residues" evidence="6">
    <location>
        <begin position="733"/>
        <end position="747"/>
    </location>
</feature>
<evidence type="ECO:0000256" key="6">
    <source>
        <dbReference type="SAM" id="MobiDB-lite"/>
    </source>
</evidence>
<accession>A0A830H630</accession>
<evidence type="ECO:0000256" key="2">
    <source>
        <dbReference type="ARBA" id="ARBA00022517"/>
    </source>
</evidence>
<dbReference type="PANTHER" id="PTHR45759">
    <property type="entry name" value="NUCLEOLAR GTP-BINDING PROTEIN 1"/>
    <property type="match status" value="1"/>
</dbReference>
<feature type="region of interest" description="Disordered" evidence="6">
    <location>
        <begin position="583"/>
        <end position="763"/>
    </location>
</feature>
<evidence type="ECO:0000313" key="8">
    <source>
        <dbReference type="EMBL" id="GHP02494.1"/>
    </source>
</evidence>
<gene>
    <name evidence="8" type="ORF">PPROV_000125100</name>
</gene>
<organism evidence="8 9">
    <name type="scientific">Pycnococcus provasolii</name>
    <dbReference type="NCBI Taxonomy" id="41880"/>
    <lineage>
        <taxon>Eukaryota</taxon>
        <taxon>Viridiplantae</taxon>
        <taxon>Chlorophyta</taxon>
        <taxon>Pseudoscourfieldiophyceae</taxon>
        <taxon>Pseudoscourfieldiales</taxon>
        <taxon>Pycnococcaceae</taxon>
        <taxon>Pycnococcus</taxon>
    </lineage>
</organism>
<dbReference type="Pfam" id="PF17835">
    <property type="entry name" value="NOG1_N"/>
    <property type="match status" value="1"/>
</dbReference>
<dbReference type="GO" id="GO:0005730">
    <property type="term" value="C:nucleolus"/>
    <property type="evidence" value="ECO:0007669"/>
    <property type="project" value="UniProtKB-SubCell"/>
</dbReference>
<dbReference type="InterPro" id="IPR012973">
    <property type="entry name" value="NOG_C"/>
</dbReference>
<evidence type="ECO:0000256" key="3">
    <source>
        <dbReference type="ARBA" id="ARBA00022741"/>
    </source>
</evidence>
<dbReference type="Gene3D" id="1.20.120.1190">
    <property type="match status" value="1"/>
</dbReference>
<dbReference type="InterPro" id="IPR031167">
    <property type="entry name" value="G_OBG"/>
</dbReference>
<dbReference type="InterPro" id="IPR010674">
    <property type="entry name" value="NOG1_Rossman_fold_dom"/>
</dbReference>
<dbReference type="FunFam" id="1.20.120.1190:FF:000001">
    <property type="entry name" value="Nucleolar GTP-binding protein 1"/>
    <property type="match status" value="1"/>
</dbReference>
<dbReference type="PRINTS" id="PR00326">
    <property type="entry name" value="GTP1OBG"/>
</dbReference>
<dbReference type="InterPro" id="IPR041623">
    <property type="entry name" value="NOG1_N"/>
</dbReference>
<dbReference type="CDD" id="cd01897">
    <property type="entry name" value="NOG"/>
    <property type="match status" value="1"/>
</dbReference>
<dbReference type="AlphaFoldDB" id="A0A830H630"/>
<keyword evidence="4" id="KW-0342">GTP-binding</keyword>
<feature type="domain" description="OBG-type G" evidence="7">
    <location>
        <begin position="169"/>
        <end position="376"/>
    </location>
</feature>
<keyword evidence="9" id="KW-1185">Reference proteome</keyword>
<feature type="region of interest" description="Disordered" evidence="6">
    <location>
        <begin position="448"/>
        <end position="467"/>
    </location>
</feature>
<dbReference type="SUPFAM" id="SSF52540">
    <property type="entry name" value="P-loop containing nucleoside triphosphate hydrolases"/>
    <property type="match status" value="1"/>
</dbReference>
<name>A0A830H630_9CHLO</name>
<comment type="subcellular location">
    <subcellularLocation>
        <location evidence="1">Nucleus</location>
        <location evidence="1">Nucleolus</location>
    </subcellularLocation>
</comment>
<dbReference type="Proteomes" id="UP000660262">
    <property type="component" value="Unassembled WGS sequence"/>
</dbReference>
<dbReference type="EMBL" id="BNJQ01000003">
    <property type="protein sequence ID" value="GHP02494.1"/>
    <property type="molecule type" value="Genomic_DNA"/>
</dbReference>
<feature type="region of interest" description="Disordered" evidence="6">
    <location>
        <begin position="400"/>
        <end position="420"/>
    </location>
</feature>
<feature type="compositionally biased region" description="Low complexity" evidence="6">
    <location>
        <begin position="451"/>
        <end position="461"/>
    </location>
</feature>
<feature type="compositionally biased region" description="Basic residues" evidence="6">
    <location>
        <begin position="679"/>
        <end position="690"/>
    </location>
</feature>
<dbReference type="Pfam" id="PF08155">
    <property type="entry name" value="NOGCT"/>
    <property type="match status" value="1"/>
</dbReference>
<feature type="compositionally biased region" description="Basic and acidic residues" evidence="6">
    <location>
        <begin position="611"/>
        <end position="626"/>
    </location>
</feature>
<protein>
    <recommendedName>
        <fullName evidence="7">OBG-type G domain-containing protein</fullName>
    </recommendedName>
</protein>